<keyword evidence="3" id="KW-1003">Cell membrane</keyword>
<evidence type="ECO:0000256" key="4">
    <source>
        <dbReference type="ARBA" id="ARBA00022692"/>
    </source>
</evidence>
<reference evidence="8 9" key="1">
    <citation type="submission" date="2018-01" db="EMBL/GenBank/DDBJ databases">
        <title>Draft genome sequence of Nonomuraea sp. KC333.</title>
        <authorList>
            <person name="Sahin N."/>
            <person name="Saygin H."/>
            <person name="Ay H."/>
        </authorList>
    </citation>
    <scope>NUCLEOTIDE SEQUENCE [LARGE SCALE GENOMIC DNA]</scope>
    <source>
        <strain evidence="8 9">KC333</strain>
    </source>
</reference>
<dbReference type="PANTHER" id="PTHR23513:SF9">
    <property type="entry name" value="ENTEROBACTIN EXPORTER ENTS"/>
    <property type="match status" value="1"/>
</dbReference>
<name>A0A2W2CHZ1_9ACTN</name>
<dbReference type="Proteomes" id="UP000249304">
    <property type="component" value="Unassembled WGS sequence"/>
</dbReference>
<feature type="non-terminal residue" evidence="8">
    <location>
        <position position="98"/>
    </location>
</feature>
<evidence type="ECO:0000256" key="7">
    <source>
        <dbReference type="SAM" id="Phobius"/>
    </source>
</evidence>
<sequence>MRLGQITMDLTPLRSSRDFRTMFWARVVALLGISLTLVALSIQVYQLTRSSLAVGMVNVAAGGTLLAGTLAGGVLADRYERRQLLLLSRGGAAVVFAA</sequence>
<dbReference type="RefSeq" id="WP_181449405.1">
    <property type="nucleotide sequence ID" value="NZ_POUD01000717.1"/>
</dbReference>
<protein>
    <submittedName>
        <fullName evidence="8">Enterobactin transporter EntS</fullName>
    </submittedName>
</protein>
<keyword evidence="2" id="KW-0813">Transport</keyword>
<dbReference type="InterPro" id="IPR036259">
    <property type="entry name" value="MFS_trans_sf"/>
</dbReference>
<organism evidence="8 9">
    <name type="scientific">Nonomuraea aridisoli</name>
    <dbReference type="NCBI Taxonomy" id="2070368"/>
    <lineage>
        <taxon>Bacteria</taxon>
        <taxon>Bacillati</taxon>
        <taxon>Actinomycetota</taxon>
        <taxon>Actinomycetes</taxon>
        <taxon>Streptosporangiales</taxon>
        <taxon>Streptosporangiaceae</taxon>
        <taxon>Nonomuraea</taxon>
    </lineage>
</organism>
<evidence type="ECO:0000256" key="2">
    <source>
        <dbReference type="ARBA" id="ARBA00022448"/>
    </source>
</evidence>
<keyword evidence="9" id="KW-1185">Reference proteome</keyword>
<dbReference type="AlphaFoldDB" id="A0A2W2CHZ1"/>
<feature type="transmembrane region" description="Helical" evidence="7">
    <location>
        <begin position="51"/>
        <end position="76"/>
    </location>
</feature>
<evidence type="ECO:0000256" key="3">
    <source>
        <dbReference type="ARBA" id="ARBA00022475"/>
    </source>
</evidence>
<evidence type="ECO:0000256" key="1">
    <source>
        <dbReference type="ARBA" id="ARBA00004429"/>
    </source>
</evidence>
<gene>
    <name evidence="8" type="ORF">C1J01_48810</name>
</gene>
<dbReference type="EMBL" id="POUD01000717">
    <property type="protein sequence ID" value="PZF97510.1"/>
    <property type="molecule type" value="Genomic_DNA"/>
</dbReference>
<dbReference type="Gene3D" id="1.20.1250.20">
    <property type="entry name" value="MFS general substrate transporter like domains"/>
    <property type="match status" value="1"/>
</dbReference>
<feature type="transmembrane region" description="Helical" evidence="7">
    <location>
        <begin position="23"/>
        <end position="45"/>
    </location>
</feature>
<dbReference type="PANTHER" id="PTHR23513">
    <property type="entry name" value="INTEGRAL MEMBRANE EFFLUX PROTEIN-RELATED"/>
    <property type="match status" value="1"/>
</dbReference>
<accession>A0A2W2CHZ1</accession>
<comment type="caution">
    <text evidence="8">The sequence shown here is derived from an EMBL/GenBank/DDBJ whole genome shotgun (WGS) entry which is preliminary data.</text>
</comment>
<keyword evidence="6 7" id="KW-0472">Membrane</keyword>
<evidence type="ECO:0000256" key="5">
    <source>
        <dbReference type="ARBA" id="ARBA00022989"/>
    </source>
</evidence>
<evidence type="ECO:0000313" key="8">
    <source>
        <dbReference type="EMBL" id="PZF97510.1"/>
    </source>
</evidence>
<dbReference type="SUPFAM" id="SSF103473">
    <property type="entry name" value="MFS general substrate transporter"/>
    <property type="match status" value="1"/>
</dbReference>
<dbReference type="InterPro" id="IPR010290">
    <property type="entry name" value="TM_effector"/>
</dbReference>
<dbReference type="GO" id="GO:0005886">
    <property type="term" value="C:plasma membrane"/>
    <property type="evidence" value="ECO:0007669"/>
    <property type="project" value="UniProtKB-SubCell"/>
</dbReference>
<comment type="subcellular location">
    <subcellularLocation>
        <location evidence="1">Cell inner membrane</location>
        <topology evidence="1">Multi-pass membrane protein</topology>
    </subcellularLocation>
</comment>
<keyword evidence="4 7" id="KW-0812">Transmembrane</keyword>
<evidence type="ECO:0000256" key="6">
    <source>
        <dbReference type="ARBA" id="ARBA00023136"/>
    </source>
</evidence>
<keyword evidence="5 7" id="KW-1133">Transmembrane helix</keyword>
<evidence type="ECO:0000313" key="9">
    <source>
        <dbReference type="Proteomes" id="UP000249304"/>
    </source>
</evidence>
<proteinExistence type="predicted"/>
<dbReference type="Pfam" id="PF05977">
    <property type="entry name" value="MFS_3"/>
    <property type="match status" value="1"/>
</dbReference>